<dbReference type="PANTHER" id="PTHR48258">
    <property type="entry name" value="DUF4218 DOMAIN-CONTAINING PROTEIN-RELATED"/>
    <property type="match status" value="1"/>
</dbReference>
<dbReference type="EMBL" id="CP093343">
    <property type="protein sequence ID" value="WOG81905.1"/>
    <property type="molecule type" value="Genomic_DNA"/>
</dbReference>
<dbReference type="Pfam" id="PF13960">
    <property type="entry name" value="DUF4218"/>
    <property type="match status" value="1"/>
</dbReference>
<protein>
    <recommendedName>
        <fullName evidence="2">DUF4218 domain-containing protein</fullName>
    </recommendedName>
</protein>
<reference evidence="3" key="2">
    <citation type="submission" date="2022-03" db="EMBL/GenBank/DDBJ databases">
        <title>Draft title - Genomic analysis of global carrot germplasm unveils the trajectory of domestication and the origin of high carotenoid orange carrot.</title>
        <authorList>
            <person name="Iorizzo M."/>
            <person name="Ellison S."/>
            <person name="Senalik D."/>
            <person name="Macko-Podgorni A."/>
            <person name="Grzebelus D."/>
            <person name="Bostan H."/>
            <person name="Rolling W."/>
            <person name="Curaba J."/>
            <person name="Simon P."/>
        </authorList>
    </citation>
    <scope>NUCLEOTIDE SEQUENCE</scope>
    <source>
        <tissue evidence="3">Leaf</tissue>
    </source>
</reference>
<feature type="compositionally biased region" description="Gly residues" evidence="1">
    <location>
        <begin position="292"/>
        <end position="312"/>
    </location>
</feature>
<evidence type="ECO:0000313" key="3">
    <source>
        <dbReference type="EMBL" id="WOG81905.1"/>
    </source>
</evidence>
<proteinExistence type="predicted"/>
<keyword evidence="4" id="KW-1185">Reference proteome</keyword>
<feature type="compositionally biased region" description="Gly residues" evidence="1">
    <location>
        <begin position="321"/>
        <end position="334"/>
    </location>
</feature>
<name>A0AAF0W1Z2_DAUCS</name>
<accession>A0AAF0W1Z2</accession>
<reference evidence="3" key="1">
    <citation type="journal article" date="2016" name="Nat. Genet.">
        <title>A high-quality carrot genome assembly provides new insights into carotenoid accumulation and asterid genome evolution.</title>
        <authorList>
            <person name="Iorizzo M."/>
            <person name="Ellison S."/>
            <person name="Senalik D."/>
            <person name="Zeng P."/>
            <person name="Satapoomin P."/>
            <person name="Huang J."/>
            <person name="Bowman M."/>
            <person name="Iovene M."/>
            <person name="Sanseverino W."/>
            <person name="Cavagnaro P."/>
            <person name="Yildiz M."/>
            <person name="Macko-Podgorni A."/>
            <person name="Moranska E."/>
            <person name="Grzebelus E."/>
            <person name="Grzebelus D."/>
            <person name="Ashrafi H."/>
            <person name="Zheng Z."/>
            <person name="Cheng S."/>
            <person name="Spooner D."/>
            <person name="Van Deynze A."/>
            <person name="Simon P."/>
        </authorList>
    </citation>
    <scope>NUCLEOTIDE SEQUENCE</scope>
    <source>
        <tissue evidence="3">Leaf</tissue>
    </source>
</reference>
<feature type="domain" description="DUF4218" evidence="2">
    <location>
        <begin position="1"/>
        <end position="46"/>
    </location>
</feature>
<feature type="compositionally biased region" description="Gly residues" evidence="1">
    <location>
        <begin position="362"/>
        <end position="376"/>
    </location>
</feature>
<dbReference type="AlphaFoldDB" id="A0AAF0W1Z2"/>
<organism evidence="3 4">
    <name type="scientific">Daucus carota subsp. sativus</name>
    <name type="common">Carrot</name>
    <dbReference type="NCBI Taxonomy" id="79200"/>
    <lineage>
        <taxon>Eukaryota</taxon>
        <taxon>Viridiplantae</taxon>
        <taxon>Streptophyta</taxon>
        <taxon>Embryophyta</taxon>
        <taxon>Tracheophyta</taxon>
        <taxon>Spermatophyta</taxon>
        <taxon>Magnoliopsida</taxon>
        <taxon>eudicotyledons</taxon>
        <taxon>Gunneridae</taxon>
        <taxon>Pentapetalae</taxon>
        <taxon>asterids</taxon>
        <taxon>campanulids</taxon>
        <taxon>Apiales</taxon>
        <taxon>Apiaceae</taxon>
        <taxon>Apioideae</taxon>
        <taxon>Scandiceae</taxon>
        <taxon>Daucinae</taxon>
        <taxon>Daucus</taxon>
        <taxon>Daucus sect. Daucus</taxon>
    </lineage>
</organism>
<feature type="region of interest" description="Disordered" evidence="1">
    <location>
        <begin position="292"/>
        <end position="392"/>
    </location>
</feature>
<dbReference type="InterPro" id="IPR025452">
    <property type="entry name" value="DUF4218"/>
</dbReference>
<evidence type="ECO:0000256" key="1">
    <source>
        <dbReference type="SAM" id="MobiDB-lite"/>
    </source>
</evidence>
<evidence type="ECO:0000313" key="4">
    <source>
        <dbReference type="Proteomes" id="UP000077755"/>
    </source>
</evidence>
<dbReference type="Proteomes" id="UP000077755">
    <property type="component" value="Chromosome 1"/>
</dbReference>
<gene>
    <name evidence="3" type="ORF">DCAR_0101061</name>
</gene>
<evidence type="ECO:0000259" key="2">
    <source>
        <dbReference type="Pfam" id="PF13960"/>
    </source>
</evidence>
<sequence length="392" mass="42116">MKHKVGNKAHVEGSIAEKYVYEDLTHFCSMYFESEVETVHNMLGRNMVDDRSRDPGKLVEFTYPVEPLGAYTGYHLDPNFLSIVTHYILTNMQEVSPYIIMFEEEVRSKSQHLLSDTQMDTMMKDNFALWLQNKVHDNNEQLQSLLRGPALYVISYKRCRVNGYSFNLGKSSSGILVKGSCYGDSGSNYYGSLQEILKGRKKDKNGVLLIDLSSKLQGDDVYILASQATQVYYAPSVKNPNSNIHTIITCRPQVLSGRSIDANIEPLQEEISNTTAIDFSSSVVGMMAGRRVVGGRGGSAGGRGRGRGGSDGGRGEPNRSGGRGSGKGDSGGGHGDAEDSTDWESGAEGSSDGEHADADGSAGHGNKGGGSGASRGGRGETDVSQGQGNGRC</sequence>